<reference evidence="4 5" key="1">
    <citation type="submission" date="2023-02" db="EMBL/GenBank/DDBJ databases">
        <title>Pathogen: clinical or host-associated sample.</title>
        <authorList>
            <person name="Hergert J."/>
            <person name="Casey R."/>
            <person name="Wagner J."/>
            <person name="Young E.L."/>
            <person name="Oakeson K.F."/>
        </authorList>
    </citation>
    <scope>NUCLEOTIDE SEQUENCE [LARGE SCALE GENOMIC DNA]</scope>
    <source>
        <strain evidence="4 5">2022CK-00829</strain>
        <plasmid evidence="4 5">unnamed1</plasmid>
    </source>
</reference>
<dbReference type="Pfam" id="PF22823">
    <property type="entry name" value="MrpR_C_cat"/>
    <property type="match status" value="1"/>
</dbReference>
<evidence type="ECO:0000313" key="4">
    <source>
        <dbReference type="EMBL" id="WDI05026.1"/>
    </source>
</evidence>
<dbReference type="InterPro" id="IPR055008">
    <property type="entry name" value="MrpR_C_cat"/>
</dbReference>
<evidence type="ECO:0000259" key="3">
    <source>
        <dbReference type="Pfam" id="PF22823"/>
    </source>
</evidence>
<dbReference type="SUPFAM" id="SSF56349">
    <property type="entry name" value="DNA breaking-rejoining enzymes"/>
    <property type="match status" value="1"/>
</dbReference>
<name>A0ABY7XGU1_9BACL</name>
<keyword evidence="4" id="KW-0614">Plasmid</keyword>
<keyword evidence="5" id="KW-1185">Reference proteome</keyword>
<dbReference type="Gene3D" id="1.10.443.10">
    <property type="entry name" value="Intergrase catalytic core"/>
    <property type="match status" value="1"/>
</dbReference>
<gene>
    <name evidence="4" type="ORF">PUW25_26010</name>
</gene>
<organism evidence="4 5">
    <name type="scientific">Paenibacillus urinalis</name>
    <dbReference type="NCBI Taxonomy" id="521520"/>
    <lineage>
        <taxon>Bacteria</taxon>
        <taxon>Bacillati</taxon>
        <taxon>Bacillota</taxon>
        <taxon>Bacilli</taxon>
        <taxon>Bacillales</taxon>
        <taxon>Paenibacillaceae</taxon>
        <taxon>Paenibacillus</taxon>
    </lineage>
</organism>
<feature type="domain" description="MrpR N-terminal core-binding" evidence="2">
    <location>
        <begin position="10"/>
        <end position="93"/>
    </location>
</feature>
<keyword evidence="1" id="KW-0233">DNA recombination</keyword>
<evidence type="ECO:0000313" key="5">
    <source>
        <dbReference type="Proteomes" id="UP001221519"/>
    </source>
</evidence>
<dbReference type="EMBL" id="CP118109">
    <property type="protein sequence ID" value="WDI05026.1"/>
    <property type="molecule type" value="Genomic_DNA"/>
</dbReference>
<dbReference type="InterPro" id="IPR011010">
    <property type="entry name" value="DNA_brk_join_enz"/>
</dbReference>
<dbReference type="RefSeq" id="WP_274338648.1">
    <property type="nucleotide sequence ID" value="NZ_CP118109.1"/>
</dbReference>
<dbReference type="Proteomes" id="UP001221519">
    <property type="component" value="Plasmid unnamed1"/>
</dbReference>
<accession>A0ABY7XGU1</accession>
<dbReference type="InterPro" id="IPR055009">
    <property type="entry name" value="MrpR_N_CB"/>
</dbReference>
<protein>
    <recommendedName>
        <fullName evidence="6">Core-binding (CB) domain-containing protein</fullName>
    </recommendedName>
</protein>
<feature type="domain" description="MrpR C-terminal catalytic" evidence="3">
    <location>
        <begin position="124"/>
        <end position="331"/>
    </location>
</feature>
<sequence>MSNKVYNDSLYNEDVKLKFLELMKKNGCSENTLVTYKRVFLRASGLEKRFKTDLYDFTFEYIEKLLIKMNHTTLNSAISSISIIRSYIDWAIQNKYRKVPLSPLDVFTTKELAQRYKNKRVRVYFTHAEVQKFADSAVNAQDKALIWAMFHGICGNGMAELRNLTLYDIDQHNYKLTLKDDDSERVIELISDEQKKLIDHLLKAHEQTHYLKGNGKSVAKNPIGFLAKNNHVFRPMIRGDSSTASYHVLRNRLVDISKINEEPQLTSPISLRYSGMLYMAYCEYQKHGALSLESIKRISDFYAISKVTDSKYDNFFIRREFLTEETIIKEYLSGDEGEEDYGVDAKIF</sequence>
<dbReference type="Pfam" id="PF22822">
    <property type="entry name" value="MrpR_N_CB"/>
    <property type="match status" value="1"/>
</dbReference>
<evidence type="ECO:0000259" key="2">
    <source>
        <dbReference type="Pfam" id="PF22822"/>
    </source>
</evidence>
<evidence type="ECO:0008006" key="6">
    <source>
        <dbReference type="Google" id="ProtNLM"/>
    </source>
</evidence>
<dbReference type="InterPro" id="IPR013762">
    <property type="entry name" value="Integrase-like_cat_sf"/>
</dbReference>
<evidence type="ECO:0000256" key="1">
    <source>
        <dbReference type="ARBA" id="ARBA00023172"/>
    </source>
</evidence>
<proteinExistence type="predicted"/>
<geneLocation type="plasmid" evidence="4 5">
    <name>unnamed1</name>
</geneLocation>